<accession>A0A3M3YLK6</accession>
<reference evidence="3 4" key="1">
    <citation type="submission" date="2018-08" db="EMBL/GenBank/DDBJ databases">
        <title>Recombination of ecologically and evolutionarily significant loci maintains genetic cohesion in the Pseudomonas syringae species complex.</title>
        <authorList>
            <person name="Dillon M."/>
            <person name="Thakur S."/>
            <person name="Almeida R.N.D."/>
            <person name="Weir B.S."/>
            <person name="Guttman D.S."/>
        </authorList>
    </citation>
    <scope>NUCLEOTIDE SEQUENCE [LARGE SCALE GENOMIC DNA]</scope>
    <source>
        <strain evidence="3 4">ICMP 2732</strain>
    </source>
</reference>
<dbReference type="Pfam" id="PF18426">
    <property type="entry name" value="Tli4_C"/>
    <property type="match status" value="1"/>
</dbReference>
<keyword evidence="1" id="KW-0472">Membrane</keyword>
<evidence type="ECO:0000313" key="4">
    <source>
        <dbReference type="Proteomes" id="UP000281350"/>
    </source>
</evidence>
<feature type="domain" description="Tle cognate immunity protein 4 C-terminal" evidence="2">
    <location>
        <begin position="186"/>
        <end position="364"/>
    </location>
</feature>
<comment type="caution">
    <text evidence="3">The sequence shown here is derived from an EMBL/GenBank/DDBJ whole genome shotgun (WGS) entry which is preliminary data.</text>
</comment>
<evidence type="ECO:0000313" key="3">
    <source>
        <dbReference type="EMBL" id="RMO82899.1"/>
    </source>
</evidence>
<evidence type="ECO:0000259" key="2">
    <source>
        <dbReference type="Pfam" id="PF18426"/>
    </source>
</evidence>
<dbReference type="EMBL" id="RBPY01000009">
    <property type="protein sequence ID" value="RMO82899.1"/>
    <property type="molecule type" value="Genomic_DNA"/>
</dbReference>
<name>A0A3M3YLK6_9PSED</name>
<dbReference type="InterPro" id="IPR041290">
    <property type="entry name" value="Tli4_C"/>
</dbReference>
<dbReference type="AlphaFoldDB" id="A0A3M3YLK6"/>
<dbReference type="Proteomes" id="UP000281350">
    <property type="component" value="Unassembled WGS sequence"/>
</dbReference>
<organism evidence="3 4">
    <name type="scientific">Pseudomonas syringae pv. primulae</name>
    <dbReference type="NCBI Taxonomy" id="251707"/>
    <lineage>
        <taxon>Bacteria</taxon>
        <taxon>Pseudomonadati</taxon>
        <taxon>Pseudomonadota</taxon>
        <taxon>Gammaproteobacteria</taxon>
        <taxon>Pseudomonadales</taxon>
        <taxon>Pseudomonadaceae</taxon>
        <taxon>Pseudomonas</taxon>
    </lineage>
</organism>
<keyword evidence="1" id="KW-1133">Transmembrane helix</keyword>
<keyword evidence="1" id="KW-0812">Transmembrane</keyword>
<feature type="transmembrane region" description="Helical" evidence="1">
    <location>
        <begin position="12"/>
        <end position="30"/>
    </location>
</feature>
<proteinExistence type="predicted"/>
<protein>
    <recommendedName>
        <fullName evidence="2">Tle cognate immunity protein 4 C-terminal domain-containing protein</fullName>
    </recommendedName>
</protein>
<sequence>MLNFYKGIKKIRLSIITTACLLSTSILFITPNNNEPKEMNPDSNIAFKSFGVGRYNIDLPENTKLTKAYLEINHIPISVTPEYIKARAKLETKKTWSEIQEKNKNNKKAPATIENITGDSQLIKYNFTHIKGRKLDGSPMDKIVYSTLAYTWKDNMLFELGSDSTLNEDDEIKKLLSKINTESTLPSAQSLCYVNDCIMQDTGDDNVTIFFEFPDLPKLTATFRTIQYSGEPHLSLSEKSTIPSSTGFDAGEVAEWATKSDFTSRILQSEKRTLQKMAGEVLIEASTKKYEEKYLTQINAKWYYPGIPEVREKPEITIQLDYSYVTDQKPLNPAGFSENDESNSMTETEFMSIWERKLTSFSIR</sequence>
<gene>
    <name evidence="3" type="ORF">ALQ36_03973</name>
</gene>
<evidence type="ECO:0000256" key="1">
    <source>
        <dbReference type="SAM" id="Phobius"/>
    </source>
</evidence>
<dbReference type="RefSeq" id="WP_122278911.1">
    <property type="nucleotide sequence ID" value="NZ_RBPY01000009.1"/>
</dbReference>